<name>A0A952FMH7_9PROT</name>
<dbReference type="Proteomes" id="UP000700706">
    <property type="component" value="Unassembled WGS sequence"/>
</dbReference>
<gene>
    <name evidence="2" type="ORF">JF625_12225</name>
</gene>
<dbReference type="GO" id="GO:0045892">
    <property type="term" value="P:negative regulation of DNA-templated transcription"/>
    <property type="evidence" value="ECO:0007669"/>
    <property type="project" value="UniProtKB-ARBA"/>
</dbReference>
<dbReference type="Pfam" id="PF02583">
    <property type="entry name" value="Trns_repr_metal"/>
    <property type="match status" value="1"/>
</dbReference>
<sequence>MSHANNPEILGRLKRAQGHLAATLRMVEAGEDGLAIAQQLQAVVKAVEKAKTMLILDHVDHCVAHLANGTEGREARLASLREITKYL</sequence>
<accession>A0A952FMH7</accession>
<dbReference type="InterPro" id="IPR003735">
    <property type="entry name" value="Metal_Tscrpt_repr"/>
</dbReference>
<evidence type="ECO:0000313" key="2">
    <source>
        <dbReference type="EMBL" id="MBW8725905.1"/>
    </source>
</evidence>
<comment type="similarity">
    <text evidence="1">Belongs to the FrmR/RcnR family.</text>
</comment>
<dbReference type="GO" id="GO:0046872">
    <property type="term" value="F:metal ion binding"/>
    <property type="evidence" value="ECO:0007669"/>
    <property type="project" value="InterPro"/>
</dbReference>
<dbReference type="EMBL" id="JAEKLZ010000189">
    <property type="protein sequence ID" value="MBW8725905.1"/>
    <property type="molecule type" value="Genomic_DNA"/>
</dbReference>
<dbReference type="PANTHER" id="PTHR33677:SF5">
    <property type="entry name" value="TRANSCRIPTIONAL REPRESSOR FRMR"/>
    <property type="match status" value="1"/>
</dbReference>
<evidence type="ECO:0000256" key="1">
    <source>
        <dbReference type="ARBA" id="ARBA00005260"/>
    </source>
</evidence>
<proteinExistence type="inferred from homology"/>
<dbReference type="InterPro" id="IPR038390">
    <property type="entry name" value="Metal_Tscrpt_repr_sf"/>
</dbReference>
<dbReference type="GO" id="GO:0003677">
    <property type="term" value="F:DNA binding"/>
    <property type="evidence" value="ECO:0007669"/>
    <property type="project" value="InterPro"/>
</dbReference>
<dbReference type="PANTHER" id="PTHR33677">
    <property type="entry name" value="TRANSCRIPTIONAL REPRESSOR FRMR-RELATED"/>
    <property type="match status" value="1"/>
</dbReference>
<dbReference type="Gene3D" id="1.20.58.1000">
    <property type="entry name" value="Metal-sensitive repressor, helix protomer"/>
    <property type="match status" value="1"/>
</dbReference>
<dbReference type="AlphaFoldDB" id="A0A952FMH7"/>
<organism evidence="2 3">
    <name type="scientific">Inquilinus limosus</name>
    <dbReference type="NCBI Taxonomy" id="171674"/>
    <lineage>
        <taxon>Bacteria</taxon>
        <taxon>Pseudomonadati</taxon>
        <taxon>Pseudomonadota</taxon>
        <taxon>Alphaproteobacteria</taxon>
        <taxon>Rhodospirillales</taxon>
        <taxon>Rhodospirillaceae</taxon>
        <taxon>Inquilinus</taxon>
    </lineage>
</organism>
<reference evidence="2" key="1">
    <citation type="submission" date="2020-06" db="EMBL/GenBank/DDBJ databases">
        <title>Stable isotope informed genome-resolved metagenomics uncovers potential trophic interactions in rhizosphere soil.</title>
        <authorList>
            <person name="Starr E.P."/>
            <person name="Shi S."/>
            <person name="Blazewicz S.J."/>
            <person name="Koch B.J."/>
            <person name="Probst A.J."/>
            <person name="Hungate B.A."/>
            <person name="Pett-Ridge J."/>
            <person name="Firestone M.K."/>
            <person name="Banfield J.F."/>
        </authorList>
    </citation>
    <scope>NUCLEOTIDE SEQUENCE</scope>
    <source>
        <strain evidence="2">YM_69_17</strain>
    </source>
</reference>
<evidence type="ECO:0000313" key="3">
    <source>
        <dbReference type="Proteomes" id="UP000700706"/>
    </source>
</evidence>
<comment type="caution">
    <text evidence="2">The sequence shown here is derived from an EMBL/GenBank/DDBJ whole genome shotgun (WGS) entry which is preliminary data.</text>
</comment>
<protein>
    <submittedName>
        <fullName evidence="2">Metal-sensing transcriptional repressor</fullName>
    </submittedName>
</protein>